<accession>A0ABV4DNP6</accession>
<evidence type="ECO:0000313" key="2">
    <source>
        <dbReference type="EMBL" id="MEY8662094.1"/>
    </source>
</evidence>
<comment type="similarity">
    <text evidence="1">Belongs to the short-chain dehydrogenases/reductases (SDR) family.</text>
</comment>
<dbReference type="InterPro" id="IPR002347">
    <property type="entry name" value="SDR_fam"/>
</dbReference>
<dbReference type="PANTHER" id="PTHR42879:SF2">
    <property type="entry name" value="3-OXOACYL-[ACYL-CARRIER-PROTEIN] REDUCTASE FABG"/>
    <property type="match status" value="1"/>
</dbReference>
<dbReference type="PRINTS" id="PR00081">
    <property type="entry name" value="GDHRDH"/>
</dbReference>
<dbReference type="SUPFAM" id="SSF51735">
    <property type="entry name" value="NAD(P)-binding Rossmann-fold domains"/>
    <property type="match status" value="1"/>
</dbReference>
<dbReference type="PANTHER" id="PTHR42879">
    <property type="entry name" value="3-OXOACYL-(ACYL-CARRIER-PROTEIN) REDUCTASE"/>
    <property type="match status" value="1"/>
</dbReference>
<dbReference type="InterPro" id="IPR050259">
    <property type="entry name" value="SDR"/>
</dbReference>
<protein>
    <submittedName>
        <fullName evidence="2">SDR family NAD(P)-dependent oxidoreductase</fullName>
    </submittedName>
</protein>
<dbReference type="Gene3D" id="3.40.50.720">
    <property type="entry name" value="NAD(P)-binding Rossmann-like Domain"/>
    <property type="match status" value="1"/>
</dbReference>
<dbReference type="InterPro" id="IPR036291">
    <property type="entry name" value="NAD(P)-bd_dom_sf"/>
</dbReference>
<dbReference type="NCBIfam" id="NF047420">
    <property type="entry name" value="EF_P_mod_YmfI"/>
    <property type="match status" value="1"/>
</dbReference>
<gene>
    <name evidence="2" type="ORF">AALT52_04200</name>
</gene>
<sequence length="242" mass="26296">MKWALICGASGDIGQQIAVDLAAEGWSLYLHYHRATAKIMTLVEKLTQAHPKQDFIMFKQDMTDQGSAEQIASQIFTSLDAVIFAQGTTEYGLFRDLSPTKFDQMLAMQLQTPLRLIALLEDKLVQSEAGRIVFIGSVYGGNGSALEVGYSTLKGALSAFCSAYSKEVASTGLTVNVIAPGAVKTQMNMTFSAEEKAEVAETIPKGRFAVPKEISYFVKSLLPKEAGYLTGQTLYVTGGWLR</sequence>
<keyword evidence="3" id="KW-1185">Reference proteome</keyword>
<evidence type="ECO:0000256" key="1">
    <source>
        <dbReference type="ARBA" id="ARBA00006484"/>
    </source>
</evidence>
<name>A0ABV4DNP6_9LACO</name>
<dbReference type="Pfam" id="PF00106">
    <property type="entry name" value="adh_short"/>
    <property type="match status" value="1"/>
</dbReference>
<dbReference type="EMBL" id="JBCLUF010000011">
    <property type="protein sequence ID" value="MEY8662094.1"/>
    <property type="molecule type" value="Genomic_DNA"/>
</dbReference>
<dbReference type="RefSeq" id="WP_369941425.1">
    <property type="nucleotide sequence ID" value="NZ_JBCLUF010000011.1"/>
</dbReference>
<organism evidence="2 3">
    <name type="scientific">Ligilactobacillus faecis</name>
    <dbReference type="NCBI Taxonomy" id="762833"/>
    <lineage>
        <taxon>Bacteria</taxon>
        <taxon>Bacillati</taxon>
        <taxon>Bacillota</taxon>
        <taxon>Bacilli</taxon>
        <taxon>Lactobacillales</taxon>
        <taxon>Lactobacillaceae</taxon>
        <taxon>Ligilactobacillus</taxon>
    </lineage>
</organism>
<evidence type="ECO:0000313" key="3">
    <source>
        <dbReference type="Proteomes" id="UP001565236"/>
    </source>
</evidence>
<reference evidence="2 3" key="1">
    <citation type="submission" date="2024-03" db="EMBL/GenBank/DDBJ databases">
        <title>Mouse gut bacterial collection (mGBC) of GemPharmatech.</title>
        <authorList>
            <person name="He Y."/>
            <person name="Dong L."/>
            <person name="Wu D."/>
            <person name="Gao X."/>
            <person name="Lin Z."/>
        </authorList>
    </citation>
    <scope>NUCLEOTIDE SEQUENCE [LARGE SCALE GENOMIC DNA]</scope>
    <source>
        <strain evidence="2 3">15-30</strain>
    </source>
</reference>
<comment type="caution">
    <text evidence="2">The sequence shown here is derived from an EMBL/GenBank/DDBJ whole genome shotgun (WGS) entry which is preliminary data.</text>
</comment>
<dbReference type="Proteomes" id="UP001565236">
    <property type="component" value="Unassembled WGS sequence"/>
</dbReference>
<proteinExistence type="inferred from homology"/>
<dbReference type="CDD" id="cd05233">
    <property type="entry name" value="SDR_c"/>
    <property type="match status" value="1"/>
</dbReference>